<feature type="region of interest" description="Disordered" evidence="10">
    <location>
        <begin position="501"/>
        <end position="528"/>
    </location>
</feature>
<protein>
    <submittedName>
        <fullName evidence="12">Membrane bound O-acyl transferase MBOAT family protein</fullName>
    </submittedName>
</protein>
<evidence type="ECO:0000256" key="11">
    <source>
        <dbReference type="SAM" id="Phobius"/>
    </source>
</evidence>
<dbReference type="Pfam" id="PF03062">
    <property type="entry name" value="MBOAT"/>
    <property type="match status" value="1"/>
</dbReference>
<name>B4D0I9_9BACT</name>
<feature type="transmembrane region" description="Helical" evidence="11">
    <location>
        <begin position="366"/>
        <end position="387"/>
    </location>
</feature>
<keyword evidence="5 11" id="KW-0812">Transmembrane</keyword>
<feature type="transmembrane region" description="Helical" evidence="11">
    <location>
        <begin position="238"/>
        <end position="258"/>
    </location>
</feature>
<evidence type="ECO:0000313" key="12">
    <source>
        <dbReference type="EMBL" id="EDY19851.1"/>
    </source>
</evidence>
<evidence type="ECO:0000256" key="4">
    <source>
        <dbReference type="ARBA" id="ARBA00022679"/>
    </source>
</evidence>
<organism evidence="12 13">
    <name type="scientific">Chthoniobacter flavus Ellin428</name>
    <dbReference type="NCBI Taxonomy" id="497964"/>
    <lineage>
        <taxon>Bacteria</taxon>
        <taxon>Pseudomonadati</taxon>
        <taxon>Verrucomicrobiota</taxon>
        <taxon>Spartobacteria</taxon>
        <taxon>Chthoniobacterales</taxon>
        <taxon>Chthoniobacteraceae</taxon>
        <taxon>Chthoniobacter</taxon>
    </lineage>
</organism>
<dbReference type="AlphaFoldDB" id="B4D0I9"/>
<dbReference type="InterPro" id="IPR024024">
    <property type="entry name" value="DltB"/>
</dbReference>
<evidence type="ECO:0000256" key="2">
    <source>
        <dbReference type="ARBA" id="ARBA00010323"/>
    </source>
</evidence>
<evidence type="ECO:0000256" key="5">
    <source>
        <dbReference type="ARBA" id="ARBA00022692"/>
    </source>
</evidence>
<proteinExistence type="inferred from homology"/>
<evidence type="ECO:0000256" key="6">
    <source>
        <dbReference type="ARBA" id="ARBA00022989"/>
    </source>
</evidence>
<gene>
    <name evidence="12" type="ORF">CfE428DRAFT_2440</name>
</gene>
<keyword evidence="3 9" id="KW-1003">Cell membrane</keyword>
<keyword evidence="7 9" id="KW-0472">Membrane</keyword>
<dbReference type="Proteomes" id="UP000005824">
    <property type="component" value="Unassembled WGS sequence"/>
</dbReference>
<comment type="subcellular location">
    <subcellularLocation>
        <location evidence="1">Cell membrane</location>
        <topology evidence="1">Multi-pass membrane protein</topology>
    </subcellularLocation>
</comment>
<sequence>MNPETNAFLEPFGNFTYFGLLLIYVAVPAILLGLFGRANSRWALFVTVIIGTLQLQKSHEIWAGFALKEVWIALIFLGWQWLIAIAFLRFKFRGAFPLALTLATLPVALAKYVPPFTPHTEIAFLGISYVTFRALDVVFSIRDRVVTSVPPITYIGFLFFFPTISEGPIDRFRRFSQDWQRTRNREEFLNDLDHAIQRLFRGFLYKFIIASLIFKYFVEPWSVGGAAHVVGYMYAYTFYLFFDFAGYSAFAISISYLLGIHTVENFNKPFLSPNIRDFWTRWHISLSFWFRDHIYMRFLLAAAKGKWFKSKHTASYVGLFLTFGLMGVWHGPHWYYWLYGIYHAALLCGYDWFARWNKTRKLLEGPVWKWVNILITFHVIAFGLLLFSGRFEPKPLPEREEVVDKLTCQEIAGYVWNRNTPKTPAVLDISMDGRTIGRVTANELRDDLVERGMGNGRYGFHFALPKSVHDGKEHWVMPVLVGPPPRVISGPDIPENLYKVSCNTPEKEGANPTATPTPPPATPVPTPR</sequence>
<dbReference type="eggNOG" id="COG1696">
    <property type="taxonomic scope" value="Bacteria"/>
</dbReference>
<dbReference type="PIRSF" id="PIRSF500216">
    <property type="entry name" value="DltB"/>
    <property type="match status" value="1"/>
</dbReference>
<feature type="compositionally biased region" description="Pro residues" evidence="10">
    <location>
        <begin position="515"/>
        <end position="528"/>
    </location>
</feature>
<keyword evidence="8 9" id="KW-0012">Acyltransferase</keyword>
<evidence type="ECO:0000256" key="9">
    <source>
        <dbReference type="PIRNR" id="PIRNR016636"/>
    </source>
</evidence>
<keyword evidence="4 9" id="KW-0808">Transferase</keyword>
<feature type="transmembrane region" description="Helical" evidence="11">
    <location>
        <begin position="70"/>
        <end position="88"/>
    </location>
</feature>
<reference evidence="12 13" key="1">
    <citation type="journal article" date="2011" name="J. Bacteriol.">
        <title>Genome sequence of Chthoniobacter flavus Ellin428, an aerobic heterotrophic soil bacterium.</title>
        <authorList>
            <person name="Kant R."/>
            <person name="van Passel M.W."/>
            <person name="Palva A."/>
            <person name="Lucas S."/>
            <person name="Lapidus A."/>
            <person name="Glavina Del Rio T."/>
            <person name="Dalin E."/>
            <person name="Tice H."/>
            <person name="Bruce D."/>
            <person name="Goodwin L."/>
            <person name="Pitluck S."/>
            <person name="Larimer F.W."/>
            <person name="Land M.L."/>
            <person name="Hauser L."/>
            <person name="Sangwan P."/>
            <person name="de Vos W.M."/>
            <person name="Janssen P.H."/>
            <person name="Smidt H."/>
        </authorList>
    </citation>
    <scope>NUCLEOTIDE SEQUENCE [LARGE SCALE GENOMIC DNA]</scope>
    <source>
        <strain evidence="12 13">Ellin428</strain>
    </source>
</reference>
<dbReference type="PIRSF" id="PIRSF016636">
    <property type="entry name" value="AlgI_DltB"/>
    <property type="match status" value="1"/>
</dbReference>
<evidence type="ECO:0000256" key="10">
    <source>
        <dbReference type="SAM" id="MobiDB-lite"/>
    </source>
</evidence>
<evidence type="ECO:0000256" key="3">
    <source>
        <dbReference type="ARBA" id="ARBA00022475"/>
    </source>
</evidence>
<dbReference type="EMBL" id="ABVL01000006">
    <property type="protein sequence ID" value="EDY19851.1"/>
    <property type="molecule type" value="Genomic_DNA"/>
</dbReference>
<keyword evidence="6 11" id="KW-1133">Transmembrane helix</keyword>
<dbReference type="PANTHER" id="PTHR13285">
    <property type="entry name" value="ACYLTRANSFERASE"/>
    <property type="match status" value="1"/>
</dbReference>
<feature type="transmembrane region" description="Helical" evidence="11">
    <location>
        <begin position="95"/>
        <end position="113"/>
    </location>
</feature>
<comment type="similarity">
    <text evidence="2 9">Belongs to the membrane-bound acyltransferase family.</text>
</comment>
<dbReference type="GO" id="GO:0005886">
    <property type="term" value="C:plasma membrane"/>
    <property type="evidence" value="ECO:0007669"/>
    <property type="project" value="UniProtKB-SubCell"/>
</dbReference>
<keyword evidence="13" id="KW-1185">Reference proteome</keyword>
<dbReference type="InterPro" id="IPR004299">
    <property type="entry name" value="MBOAT_fam"/>
</dbReference>
<accession>B4D0I9</accession>
<dbReference type="InterPro" id="IPR051085">
    <property type="entry name" value="MB_O-acyltransferase"/>
</dbReference>
<dbReference type="InParanoid" id="B4D0I9"/>
<feature type="transmembrane region" description="Helical" evidence="11">
    <location>
        <begin position="145"/>
        <end position="164"/>
    </location>
</feature>
<dbReference type="RefSeq" id="WP_006979765.1">
    <property type="nucleotide sequence ID" value="NZ_ABVL01000006.1"/>
</dbReference>
<dbReference type="GO" id="GO:0070395">
    <property type="term" value="P:lipoteichoic acid biosynthetic process"/>
    <property type="evidence" value="ECO:0007669"/>
    <property type="project" value="InterPro"/>
</dbReference>
<dbReference type="PANTHER" id="PTHR13285:SF23">
    <property type="entry name" value="TEICHOIC ACID D-ALANYLTRANSFERASE"/>
    <property type="match status" value="1"/>
</dbReference>
<dbReference type="STRING" id="497964.CfE428DRAFT_2440"/>
<dbReference type="InterPro" id="IPR024194">
    <property type="entry name" value="Ac/AlaTfrase_AlgI/DltB"/>
</dbReference>
<feature type="transmembrane region" description="Helical" evidence="11">
    <location>
        <begin position="199"/>
        <end position="218"/>
    </location>
</feature>
<dbReference type="NCBIfam" id="TIGR04091">
    <property type="entry name" value="LTA_dltB"/>
    <property type="match status" value="1"/>
</dbReference>
<evidence type="ECO:0000256" key="7">
    <source>
        <dbReference type="ARBA" id="ARBA00023136"/>
    </source>
</evidence>
<feature type="transmembrane region" description="Helical" evidence="11">
    <location>
        <begin position="42"/>
        <end position="58"/>
    </location>
</feature>
<dbReference type="GO" id="GO:0016746">
    <property type="term" value="F:acyltransferase activity"/>
    <property type="evidence" value="ECO:0007669"/>
    <property type="project" value="UniProtKB-KW"/>
</dbReference>
<feature type="transmembrane region" description="Helical" evidence="11">
    <location>
        <begin position="15"/>
        <end position="35"/>
    </location>
</feature>
<feature type="transmembrane region" description="Helical" evidence="11">
    <location>
        <begin position="313"/>
        <end position="330"/>
    </location>
</feature>
<feature type="transmembrane region" description="Helical" evidence="11">
    <location>
        <begin position="336"/>
        <end position="354"/>
    </location>
</feature>
<evidence type="ECO:0000256" key="8">
    <source>
        <dbReference type="ARBA" id="ARBA00023315"/>
    </source>
</evidence>
<evidence type="ECO:0000313" key="13">
    <source>
        <dbReference type="Proteomes" id="UP000005824"/>
    </source>
</evidence>
<comment type="caution">
    <text evidence="12">The sequence shown here is derived from an EMBL/GenBank/DDBJ whole genome shotgun (WGS) entry which is preliminary data.</text>
</comment>
<evidence type="ECO:0000256" key="1">
    <source>
        <dbReference type="ARBA" id="ARBA00004651"/>
    </source>
</evidence>